<dbReference type="PANTHER" id="PTHR34822:SF1">
    <property type="entry name" value="GRPB FAMILY PROTEIN"/>
    <property type="match status" value="1"/>
</dbReference>
<gene>
    <name evidence="1" type="ORF">G8D99_06190</name>
</gene>
<dbReference type="RefSeq" id="WP_166323638.1">
    <property type="nucleotide sequence ID" value="NZ_CP049916.1"/>
</dbReference>
<dbReference type="Pfam" id="PF04229">
    <property type="entry name" value="GrpB"/>
    <property type="match status" value="1"/>
</dbReference>
<reference evidence="1 2" key="1">
    <citation type="submission" date="2020-03" db="EMBL/GenBank/DDBJ databases">
        <authorList>
            <person name="Zhu W."/>
        </authorList>
    </citation>
    <scope>NUCLEOTIDE SEQUENCE [LARGE SCALE GENOMIC DNA]</scope>
    <source>
        <strain evidence="1 2">185</strain>
    </source>
</reference>
<sequence length="157" mass="18438">MLHFYEPTEYQPKCNALYETYHRQLFLLIPHAKIEHIGSSVNPKSFSKGDLDIDVAVSQSEFEHSISQIKRLGFQEKLNTFRTPHLCMLESQNNDDVAIQWVVAGSEFESFILFRDRLRASVDLVEQYNLLKLNSVFLSMNQYREKKSQFIRYVLSL</sequence>
<dbReference type="InterPro" id="IPR007344">
    <property type="entry name" value="GrpB/CoaE"/>
</dbReference>
<protein>
    <submittedName>
        <fullName evidence="1">GrpB family protein</fullName>
    </submittedName>
</protein>
<dbReference type="EMBL" id="CP049916">
    <property type="protein sequence ID" value="QIO08653.1"/>
    <property type="molecule type" value="Genomic_DNA"/>
</dbReference>
<keyword evidence="2" id="KW-1185">Reference proteome</keyword>
<dbReference type="Gene3D" id="3.30.460.10">
    <property type="entry name" value="Beta Polymerase, domain 2"/>
    <property type="match status" value="1"/>
</dbReference>
<evidence type="ECO:0000313" key="1">
    <source>
        <dbReference type="EMBL" id="QIO08653.1"/>
    </source>
</evidence>
<name>A0A6G8S3V1_9GAMM</name>
<dbReference type="KEGG" id="alj:G8D99_06190"/>
<dbReference type="InterPro" id="IPR043519">
    <property type="entry name" value="NT_sf"/>
</dbReference>
<proteinExistence type="predicted"/>
<dbReference type="SUPFAM" id="SSF81301">
    <property type="entry name" value="Nucleotidyltransferase"/>
    <property type="match status" value="1"/>
</dbReference>
<dbReference type="Proteomes" id="UP000501939">
    <property type="component" value="Chromosome"/>
</dbReference>
<organism evidence="1 2">
    <name type="scientific">Acinetobacter lanii</name>
    <dbReference type="NCBI Taxonomy" id="2715163"/>
    <lineage>
        <taxon>Bacteria</taxon>
        <taxon>Pseudomonadati</taxon>
        <taxon>Pseudomonadota</taxon>
        <taxon>Gammaproteobacteria</taxon>
        <taxon>Moraxellales</taxon>
        <taxon>Moraxellaceae</taxon>
        <taxon>Acinetobacter</taxon>
    </lineage>
</organism>
<dbReference type="PANTHER" id="PTHR34822">
    <property type="entry name" value="GRPB DOMAIN PROTEIN (AFU_ORTHOLOGUE AFUA_1G01530)"/>
    <property type="match status" value="1"/>
</dbReference>
<evidence type="ECO:0000313" key="2">
    <source>
        <dbReference type="Proteomes" id="UP000501939"/>
    </source>
</evidence>
<dbReference type="AlphaFoldDB" id="A0A6G8S3V1"/>
<accession>A0A6G8S3V1</accession>